<dbReference type="CDD" id="cd06121">
    <property type="entry name" value="cupin_YML079wp"/>
    <property type="match status" value="1"/>
</dbReference>
<dbReference type="Gene3D" id="2.60.120.10">
    <property type="entry name" value="Jelly Rolls"/>
    <property type="match status" value="1"/>
</dbReference>
<reference evidence="3" key="1">
    <citation type="submission" date="2016-10" db="EMBL/GenBank/DDBJ databases">
        <authorList>
            <person name="Varghese N."/>
            <person name="Submissions S."/>
        </authorList>
    </citation>
    <scope>NUCLEOTIDE SEQUENCE [LARGE SCALE GENOMIC DNA]</scope>
    <source>
        <strain evidence="3">DSM 18733</strain>
    </source>
</reference>
<feature type="domain" description="DUF985" evidence="1">
    <location>
        <begin position="8"/>
        <end position="140"/>
    </location>
</feature>
<protein>
    <recommendedName>
        <fullName evidence="1">DUF985 domain-containing protein</fullName>
    </recommendedName>
</protein>
<accession>A0A1H7K1C2</accession>
<dbReference type="InterPro" id="IPR009327">
    <property type="entry name" value="Cupin_DUF985"/>
</dbReference>
<dbReference type="PANTHER" id="PTHR33387">
    <property type="entry name" value="RMLC-LIKE JELLY ROLL FOLD PROTEIN"/>
    <property type="match status" value="1"/>
</dbReference>
<dbReference type="STRING" id="407022.SAMN05661044_01199"/>
<dbReference type="PANTHER" id="PTHR33387:SF3">
    <property type="entry name" value="DUF985 DOMAIN-CONTAINING PROTEIN"/>
    <property type="match status" value="1"/>
</dbReference>
<gene>
    <name evidence="2" type="ORF">SAMN05661044_01199</name>
</gene>
<dbReference type="InterPro" id="IPR014710">
    <property type="entry name" value="RmlC-like_jellyroll"/>
</dbReference>
<dbReference type="Proteomes" id="UP000199421">
    <property type="component" value="Unassembled WGS sequence"/>
</dbReference>
<evidence type="ECO:0000313" key="2">
    <source>
        <dbReference type="EMBL" id="SEK80721.1"/>
    </source>
</evidence>
<evidence type="ECO:0000259" key="1">
    <source>
        <dbReference type="Pfam" id="PF06172"/>
    </source>
</evidence>
<dbReference type="InterPro" id="IPR039935">
    <property type="entry name" value="YML079W-like"/>
</dbReference>
<dbReference type="InterPro" id="IPR011051">
    <property type="entry name" value="RmlC_Cupin_sf"/>
</dbReference>
<sequence>MNSTQADYWIKHLRLKPHPEGGYYNEVFRSEQQVTREGESQLKNSCTSIHYLLQNADFSSFHKLQSDEIWYFHVGSPLHIHILKPDGQYEWKELSINETGSLSVVIEAGTWFAAEIPSRLGFSLSSCVVAPGFEFSEFELGEKEKLLEIYPTQAELIERLCLK</sequence>
<dbReference type="EMBL" id="FOAF01000001">
    <property type="protein sequence ID" value="SEK80721.1"/>
    <property type="molecule type" value="Genomic_DNA"/>
</dbReference>
<name>A0A1H7K1C2_OLID1</name>
<organism evidence="2 3">
    <name type="scientific">Olivibacter domesticus</name>
    <name type="common">Pseudosphingobacterium domesticum</name>
    <dbReference type="NCBI Taxonomy" id="407022"/>
    <lineage>
        <taxon>Bacteria</taxon>
        <taxon>Pseudomonadati</taxon>
        <taxon>Bacteroidota</taxon>
        <taxon>Sphingobacteriia</taxon>
        <taxon>Sphingobacteriales</taxon>
        <taxon>Sphingobacteriaceae</taxon>
        <taxon>Olivibacter</taxon>
    </lineage>
</organism>
<proteinExistence type="predicted"/>
<dbReference type="AlphaFoldDB" id="A0A1H7K1C2"/>
<dbReference type="SUPFAM" id="SSF51182">
    <property type="entry name" value="RmlC-like cupins"/>
    <property type="match status" value="1"/>
</dbReference>
<keyword evidence="3" id="KW-1185">Reference proteome</keyword>
<evidence type="ECO:0000313" key="3">
    <source>
        <dbReference type="Proteomes" id="UP000199421"/>
    </source>
</evidence>
<dbReference type="Pfam" id="PF06172">
    <property type="entry name" value="Cupin_5"/>
    <property type="match status" value="1"/>
</dbReference>